<keyword evidence="2" id="KW-1185">Reference proteome</keyword>
<name>A0A8S0Q2A9_OLEEU</name>
<organism evidence="1 2">
    <name type="scientific">Olea europaea subsp. europaea</name>
    <dbReference type="NCBI Taxonomy" id="158383"/>
    <lineage>
        <taxon>Eukaryota</taxon>
        <taxon>Viridiplantae</taxon>
        <taxon>Streptophyta</taxon>
        <taxon>Embryophyta</taxon>
        <taxon>Tracheophyta</taxon>
        <taxon>Spermatophyta</taxon>
        <taxon>Magnoliopsida</taxon>
        <taxon>eudicotyledons</taxon>
        <taxon>Gunneridae</taxon>
        <taxon>Pentapetalae</taxon>
        <taxon>asterids</taxon>
        <taxon>lamiids</taxon>
        <taxon>Lamiales</taxon>
        <taxon>Oleaceae</taxon>
        <taxon>Oleeae</taxon>
        <taxon>Olea</taxon>
    </lineage>
</organism>
<dbReference type="Proteomes" id="UP000594638">
    <property type="component" value="Unassembled WGS sequence"/>
</dbReference>
<reference evidence="1 2" key="1">
    <citation type="submission" date="2019-12" db="EMBL/GenBank/DDBJ databases">
        <authorList>
            <person name="Alioto T."/>
            <person name="Alioto T."/>
            <person name="Gomez Garrido J."/>
        </authorList>
    </citation>
    <scope>NUCLEOTIDE SEQUENCE [LARGE SCALE GENOMIC DNA]</scope>
</reference>
<dbReference type="AlphaFoldDB" id="A0A8S0Q2A9"/>
<sequence>MDVCFYYIRQLALYSENVKYKATIMDSHFLAIIKNVYHRFKKDPNVLLTDARLINDIIGGRMPLNCPWAEMNQFVLGLNHLMRVIRLWTNDPDNDEGDSIELRIVLDYDIPQQHNGHDYDIFVIKYAEYVLHNDIEFMSKDFDVDRARLDIAV</sequence>
<comment type="caution">
    <text evidence="1">The sequence shown here is derived from an EMBL/GenBank/DDBJ whole genome shotgun (WGS) entry which is preliminary data.</text>
</comment>
<gene>
    <name evidence="1" type="ORF">OLEA9_A031350</name>
</gene>
<protein>
    <submittedName>
        <fullName evidence="1">Uncharacterized protein</fullName>
    </submittedName>
</protein>
<dbReference type="Gene3D" id="3.40.395.10">
    <property type="entry name" value="Adenoviral Proteinase, Chain A"/>
    <property type="match status" value="1"/>
</dbReference>
<accession>A0A8S0Q2A9</accession>
<dbReference type="EMBL" id="CACTIH010000271">
    <property type="protein sequence ID" value="CAA2958527.1"/>
    <property type="molecule type" value="Genomic_DNA"/>
</dbReference>
<evidence type="ECO:0000313" key="1">
    <source>
        <dbReference type="EMBL" id="CAA2958527.1"/>
    </source>
</evidence>
<proteinExistence type="predicted"/>
<dbReference type="InterPro" id="IPR038765">
    <property type="entry name" value="Papain-like_cys_pep_sf"/>
</dbReference>
<evidence type="ECO:0000313" key="2">
    <source>
        <dbReference type="Proteomes" id="UP000594638"/>
    </source>
</evidence>
<dbReference type="OrthoDB" id="5065855at2759"/>
<dbReference type="SUPFAM" id="SSF54001">
    <property type="entry name" value="Cysteine proteinases"/>
    <property type="match status" value="1"/>
</dbReference>
<dbReference type="Gramene" id="OE9A031350T1">
    <property type="protein sequence ID" value="OE9A031350C1"/>
    <property type="gene ID" value="OE9A031350"/>
</dbReference>